<sequence length="357" mass="40297">MKPKKIAIVAEWLTSRAGAEVVVYELAKMFPQADIFTTVFDPSNHPKLKKRRVKTSFLQKIPVLNKIHQLALFLLPMAISSLNLEGYDLIISSSSAFGKGIKKPSGSRHICYCHTPMRYVWEPDLDNRLAKLPLGNLIIKWLKKWDLKSNKSVDQFIANSQNSALRIKKYYGCESKVVYPPIATDLFKNVKTSSRRDYYFTISRLIAYKKIDLAIKACKNIGRKLIIAGSGPELKKLKRIAGNEITFTGQIGEREKVHLYCQARATIFCADEDFGIVPVESLAAGTPVIGYKKGGILEIIEDKKTGVLFDNQTAKSLRAAIAKFEKLSFDRNKLIKSSMKFDSKHFKDKMLSIIKSL</sequence>
<feature type="domain" description="Glycosyl transferase family 1" evidence="1">
    <location>
        <begin position="188"/>
        <end position="338"/>
    </location>
</feature>
<dbReference type="Proteomes" id="UP000228596">
    <property type="component" value="Unassembled WGS sequence"/>
</dbReference>
<feature type="domain" description="Glycosyltransferase subfamily 4-like N-terminal" evidence="2">
    <location>
        <begin position="18"/>
        <end position="185"/>
    </location>
</feature>
<organism evidence="3 4">
    <name type="scientific">Candidatus Berkelbacteria bacterium CG10_big_fil_rev_8_21_14_0_10_41_12</name>
    <dbReference type="NCBI Taxonomy" id="1974513"/>
    <lineage>
        <taxon>Bacteria</taxon>
        <taxon>Candidatus Berkelbacteria</taxon>
    </lineage>
</organism>
<comment type="caution">
    <text evidence="3">The sequence shown here is derived from an EMBL/GenBank/DDBJ whole genome shotgun (WGS) entry which is preliminary data.</text>
</comment>
<evidence type="ECO:0000259" key="1">
    <source>
        <dbReference type="Pfam" id="PF00534"/>
    </source>
</evidence>
<evidence type="ECO:0000313" key="4">
    <source>
        <dbReference type="Proteomes" id="UP000228596"/>
    </source>
</evidence>
<dbReference type="PANTHER" id="PTHR45947:SF3">
    <property type="entry name" value="SULFOQUINOVOSYL TRANSFERASE SQD2"/>
    <property type="match status" value="1"/>
</dbReference>
<dbReference type="SUPFAM" id="SSF53756">
    <property type="entry name" value="UDP-Glycosyltransferase/glycogen phosphorylase"/>
    <property type="match status" value="1"/>
</dbReference>
<keyword evidence="3" id="KW-0808">Transferase</keyword>
<evidence type="ECO:0000313" key="3">
    <source>
        <dbReference type="EMBL" id="PIT97665.1"/>
    </source>
</evidence>
<protein>
    <submittedName>
        <fullName evidence="3">Glycosyltransferase family 4 protein</fullName>
    </submittedName>
</protein>
<dbReference type="Pfam" id="PF00534">
    <property type="entry name" value="Glycos_transf_1"/>
    <property type="match status" value="1"/>
</dbReference>
<evidence type="ECO:0000259" key="2">
    <source>
        <dbReference type="Pfam" id="PF13439"/>
    </source>
</evidence>
<dbReference type="Gene3D" id="3.40.50.2000">
    <property type="entry name" value="Glycogen Phosphorylase B"/>
    <property type="match status" value="2"/>
</dbReference>
<accession>A0A2M6WY01</accession>
<gene>
    <name evidence="3" type="ORF">COT77_00335</name>
</gene>
<proteinExistence type="predicted"/>
<dbReference type="EMBL" id="PEZV01000002">
    <property type="protein sequence ID" value="PIT97665.1"/>
    <property type="molecule type" value="Genomic_DNA"/>
</dbReference>
<dbReference type="AlphaFoldDB" id="A0A2M6WY01"/>
<dbReference type="GO" id="GO:0016757">
    <property type="term" value="F:glycosyltransferase activity"/>
    <property type="evidence" value="ECO:0007669"/>
    <property type="project" value="InterPro"/>
</dbReference>
<name>A0A2M6WY01_9BACT</name>
<dbReference type="InterPro" id="IPR001296">
    <property type="entry name" value="Glyco_trans_1"/>
</dbReference>
<dbReference type="Pfam" id="PF13439">
    <property type="entry name" value="Glyco_transf_4"/>
    <property type="match status" value="1"/>
</dbReference>
<dbReference type="InterPro" id="IPR028098">
    <property type="entry name" value="Glyco_trans_4-like_N"/>
</dbReference>
<dbReference type="InterPro" id="IPR050194">
    <property type="entry name" value="Glycosyltransferase_grp1"/>
</dbReference>
<dbReference type="PANTHER" id="PTHR45947">
    <property type="entry name" value="SULFOQUINOVOSYL TRANSFERASE SQD2"/>
    <property type="match status" value="1"/>
</dbReference>
<reference evidence="4" key="1">
    <citation type="submission" date="2017-09" db="EMBL/GenBank/DDBJ databases">
        <title>Depth-based differentiation of microbial function through sediment-hosted aquifers and enrichment of novel symbionts in the deep terrestrial subsurface.</title>
        <authorList>
            <person name="Probst A.J."/>
            <person name="Ladd B."/>
            <person name="Jarett J.K."/>
            <person name="Geller-Mcgrath D.E."/>
            <person name="Sieber C.M.K."/>
            <person name="Emerson J.B."/>
            <person name="Anantharaman K."/>
            <person name="Thomas B.C."/>
            <person name="Malmstrom R."/>
            <person name="Stieglmeier M."/>
            <person name="Klingl A."/>
            <person name="Woyke T."/>
            <person name="Ryan C.M."/>
            <person name="Banfield J.F."/>
        </authorList>
    </citation>
    <scope>NUCLEOTIDE SEQUENCE [LARGE SCALE GENOMIC DNA]</scope>
</reference>